<evidence type="ECO:0000256" key="2">
    <source>
        <dbReference type="ARBA" id="ARBA00023125"/>
    </source>
</evidence>
<evidence type="ECO:0000313" key="5">
    <source>
        <dbReference type="EMBL" id="ADG81400.1"/>
    </source>
</evidence>
<keyword evidence="6" id="KW-1185">Reference proteome</keyword>
<dbReference type="InterPro" id="IPR023187">
    <property type="entry name" value="Tscrpt_reg_MarR-type_CS"/>
</dbReference>
<dbReference type="SUPFAM" id="SSF46785">
    <property type="entry name" value="Winged helix' DNA-binding domain"/>
    <property type="match status" value="1"/>
</dbReference>
<dbReference type="GO" id="GO:0003677">
    <property type="term" value="F:DNA binding"/>
    <property type="evidence" value="ECO:0007669"/>
    <property type="project" value="UniProtKB-KW"/>
</dbReference>
<keyword evidence="1" id="KW-0805">Transcription regulation</keyword>
<dbReference type="KEGG" id="tjr:TherJR_0519"/>
<dbReference type="GO" id="GO:0003700">
    <property type="term" value="F:DNA-binding transcription factor activity"/>
    <property type="evidence" value="ECO:0007669"/>
    <property type="project" value="InterPro"/>
</dbReference>
<evidence type="ECO:0000256" key="3">
    <source>
        <dbReference type="ARBA" id="ARBA00023163"/>
    </source>
</evidence>
<dbReference type="OrthoDB" id="9799663at2"/>
<dbReference type="SMART" id="SM00347">
    <property type="entry name" value="HTH_MARR"/>
    <property type="match status" value="1"/>
</dbReference>
<dbReference type="HOGENOM" id="CLU_083287_18_6_9"/>
<dbReference type="PANTHER" id="PTHR42756">
    <property type="entry name" value="TRANSCRIPTIONAL REGULATOR, MARR"/>
    <property type="match status" value="1"/>
</dbReference>
<dbReference type="STRING" id="635013.TherJR_0519"/>
<feature type="domain" description="HTH marR-type" evidence="4">
    <location>
        <begin position="6"/>
        <end position="138"/>
    </location>
</feature>
<dbReference type="InterPro" id="IPR036388">
    <property type="entry name" value="WH-like_DNA-bd_sf"/>
</dbReference>
<protein>
    <submittedName>
        <fullName evidence="5">Transcriptional regulator, MarR family</fullName>
    </submittedName>
</protein>
<dbReference type="Proteomes" id="UP000002377">
    <property type="component" value="Chromosome"/>
</dbReference>
<dbReference type="AlphaFoldDB" id="D5XB80"/>
<dbReference type="PROSITE" id="PS50995">
    <property type="entry name" value="HTH_MARR_2"/>
    <property type="match status" value="1"/>
</dbReference>
<gene>
    <name evidence="5" type="ordered locus">TherJR_0519</name>
</gene>
<accession>D5XB80</accession>
<organism evidence="5 6">
    <name type="scientific">Thermincola potens (strain JR)</name>
    <dbReference type="NCBI Taxonomy" id="635013"/>
    <lineage>
        <taxon>Bacteria</taxon>
        <taxon>Bacillati</taxon>
        <taxon>Bacillota</taxon>
        <taxon>Clostridia</taxon>
        <taxon>Eubacteriales</taxon>
        <taxon>Thermincolaceae</taxon>
        <taxon>Thermincola</taxon>
    </lineage>
</organism>
<proteinExistence type="predicted"/>
<dbReference type="Pfam" id="PF01047">
    <property type="entry name" value="MarR"/>
    <property type="match status" value="1"/>
</dbReference>
<evidence type="ECO:0000259" key="4">
    <source>
        <dbReference type="PROSITE" id="PS50995"/>
    </source>
</evidence>
<dbReference type="InterPro" id="IPR000835">
    <property type="entry name" value="HTH_MarR-typ"/>
</dbReference>
<evidence type="ECO:0000313" key="6">
    <source>
        <dbReference type="Proteomes" id="UP000002377"/>
    </source>
</evidence>
<dbReference type="EMBL" id="CP002028">
    <property type="protein sequence ID" value="ADG81400.1"/>
    <property type="molecule type" value="Genomic_DNA"/>
</dbReference>
<reference evidence="5 6" key="1">
    <citation type="submission" date="2010-05" db="EMBL/GenBank/DDBJ databases">
        <title>Complete sequence of Thermincola sp. JR.</title>
        <authorList>
            <consortium name="US DOE Joint Genome Institute"/>
            <person name="Lucas S."/>
            <person name="Copeland A."/>
            <person name="Lapidus A."/>
            <person name="Cheng J.-F."/>
            <person name="Bruce D."/>
            <person name="Goodwin L."/>
            <person name="Pitluck S."/>
            <person name="Chertkov O."/>
            <person name="Detter J.C."/>
            <person name="Han C."/>
            <person name="Tapia R."/>
            <person name="Land M."/>
            <person name="Hauser L."/>
            <person name="Kyrpides N."/>
            <person name="Mikhailova N."/>
            <person name="Hazen T.C."/>
            <person name="Woyke T."/>
        </authorList>
    </citation>
    <scope>NUCLEOTIDE SEQUENCE [LARGE SCALE GENOMIC DNA]</scope>
    <source>
        <strain evidence="5 6">JR</strain>
    </source>
</reference>
<dbReference type="PRINTS" id="PR00598">
    <property type="entry name" value="HTHMARR"/>
</dbReference>
<dbReference type="InterPro" id="IPR036390">
    <property type="entry name" value="WH_DNA-bd_sf"/>
</dbReference>
<dbReference type="PROSITE" id="PS01117">
    <property type="entry name" value="HTH_MARR_1"/>
    <property type="match status" value="1"/>
</dbReference>
<keyword evidence="2" id="KW-0238">DNA-binding</keyword>
<sequence length="149" mass="17322">MEFKMEDSLGFIINKTALKMKNNLARHLKPYEITPEQWGILNWLWEKEGISQKELSEKSFKDQPNVTRILDKLEEKGLIKRQENPDDRRAFSVFLTEKGYGLKDVLVPAATKALDEALQGFDTGEIQQLKNLLEKIFTNLTDREEEHEG</sequence>
<dbReference type="RefSeq" id="WP_013119423.1">
    <property type="nucleotide sequence ID" value="NC_014152.1"/>
</dbReference>
<dbReference type="eggNOG" id="COG1846">
    <property type="taxonomic scope" value="Bacteria"/>
</dbReference>
<dbReference type="PANTHER" id="PTHR42756:SF1">
    <property type="entry name" value="TRANSCRIPTIONAL REPRESSOR OF EMRAB OPERON"/>
    <property type="match status" value="1"/>
</dbReference>
<evidence type="ECO:0000256" key="1">
    <source>
        <dbReference type="ARBA" id="ARBA00023015"/>
    </source>
</evidence>
<keyword evidence="3" id="KW-0804">Transcription</keyword>
<name>D5XB80_THEPJ</name>
<dbReference type="Gene3D" id="1.10.10.10">
    <property type="entry name" value="Winged helix-like DNA-binding domain superfamily/Winged helix DNA-binding domain"/>
    <property type="match status" value="1"/>
</dbReference>